<name>A0A8J7M4Y9_9RHOB</name>
<keyword evidence="2" id="KW-1185">Reference proteome</keyword>
<accession>A0A8J7M4Y9</accession>
<proteinExistence type="predicted"/>
<dbReference type="EMBL" id="JAEHHL010000001">
    <property type="protein sequence ID" value="MBK0398464.1"/>
    <property type="molecule type" value="Genomic_DNA"/>
</dbReference>
<evidence type="ECO:0000313" key="1">
    <source>
        <dbReference type="EMBL" id="MBK0398464.1"/>
    </source>
</evidence>
<gene>
    <name evidence="1" type="ORF">H0I76_04630</name>
</gene>
<sequence>MTRWFARGLRVLFWSWFVGGVALGMAAHANPSLKGFLFEVAHHAMR</sequence>
<organism evidence="1 2">
    <name type="scientific">Thermohalobaculum xanthum</name>
    <dbReference type="NCBI Taxonomy" id="2753746"/>
    <lineage>
        <taxon>Bacteria</taxon>
        <taxon>Pseudomonadati</taxon>
        <taxon>Pseudomonadota</taxon>
        <taxon>Alphaproteobacteria</taxon>
        <taxon>Rhodobacterales</taxon>
        <taxon>Paracoccaceae</taxon>
        <taxon>Thermohalobaculum</taxon>
    </lineage>
</organism>
<dbReference type="Proteomes" id="UP000655420">
    <property type="component" value="Unassembled WGS sequence"/>
</dbReference>
<reference evidence="1" key="1">
    <citation type="submission" date="2020-12" db="EMBL/GenBank/DDBJ databases">
        <title>Bacterial taxonomy.</title>
        <authorList>
            <person name="Pan X."/>
        </authorList>
    </citation>
    <scope>NUCLEOTIDE SEQUENCE</scope>
    <source>
        <strain evidence="1">M0105</strain>
    </source>
</reference>
<dbReference type="RefSeq" id="WP_200607572.1">
    <property type="nucleotide sequence ID" value="NZ_JAEHHL010000001.1"/>
</dbReference>
<evidence type="ECO:0000313" key="2">
    <source>
        <dbReference type="Proteomes" id="UP000655420"/>
    </source>
</evidence>
<protein>
    <submittedName>
        <fullName evidence="1">Uncharacterized protein</fullName>
    </submittedName>
</protein>
<comment type="caution">
    <text evidence="1">The sequence shown here is derived from an EMBL/GenBank/DDBJ whole genome shotgun (WGS) entry which is preliminary data.</text>
</comment>
<dbReference type="AlphaFoldDB" id="A0A8J7M4Y9"/>